<dbReference type="InterPro" id="IPR050309">
    <property type="entry name" value="Type-B_Carboxylest/Lipase"/>
</dbReference>
<gene>
    <name evidence="6" type="ORF">PENSUB_12475</name>
</gene>
<dbReference type="GO" id="GO:0072330">
    <property type="term" value="P:monocarboxylic acid biosynthetic process"/>
    <property type="evidence" value="ECO:0007669"/>
    <property type="project" value="UniProtKB-ARBA"/>
</dbReference>
<dbReference type="STRING" id="1316194.A0A1Q5SZQ0"/>
<dbReference type="Proteomes" id="UP000186955">
    <property type="component" value="Unassembled WGS sequence"/>
</dbReference>
<dbReference type="InterPro" id="IPR002018">
    <property type="entry name" value="CarbesteraseB"/>
</dbReference>
<accession>A0A1Q5SZQ0</accession>
<protein>
    <recommendedName>
        <fullName evidence="3">Carboxylic ester hydrolase</fullName>
        <ecNumber evidence="3">3.1.1.-</ecNumber>
    </recommendedName>
</protein>
<organism evidence="6 7">
    <name type="scientific">Penicillium subrubescens</name>
    <dbReference type="NCBI Taxonomy" id="1316194"/>
    <lineage>
        <taxon>Eukaryota</taxon>
        <taxon>Fungi</taxon>
        <taxon>Dikarya</taxon>
        <taxon>Ascomycota</taxon>
        <taxon>Pezizomycotina</taxon>
        <taxon>Eurotiomycetes</taxon>
        <taxon>Eurotiomycetidae</taxon>
        <taxon>Eurotiales</taxon>
        <taxon>Aspergillaceae</taxon>
        <taxon>Penicillium</taxon>
    </lineage>
</organism>
<dbReference type="PANTHER" id="PTHR11559">
    <property type="entry name" value="CARBOXYLESTERASE"/>
    <property type="match status" value="1"/>
</dbReference>
<feature type="domain" description="Carboxylesterase type B" evidence="5">
    <location>
        <begin position="41"/>
        <end position="247"/>
    </location>
</feature>
<keyword evidence="7" id="KW-1185">Reference proteome</keyword>
<dbReference type="EC" id="3.1.1.-" evidence="3"/>
<dbReference type="Gene3D" id="3.40.50.1820">
    <property type="entry name" value="alpha/beta hydrolase"/>
    <property type="match status" value="1"/>
</dbReference>
<evidence type="ECO:0000256" key="2">
    <source>
        <dbReference type="ARBA" id="ARBA00022801"/>
    </source>
</evidence>
<dbReference type="AlphaFoldDB" id="A0A1Q5SZQ0"/>
<comment type="caution">
    <text evidence="6">The sequence shown here is derived from an EMBL/GenBank/DDBJ whole genome shotgun (WGS) entry which is preliminary data.</text>
</comment>
<evidence type="ECO:0000256" key="1">
    <source>
        <dbReference type="ARBA" id="ARBA00005964"/>
    </source>
</evidence>
<evidence type="ECO:0000313" key="6">
    <source>
        <dbReference type="EMBL" id="OKO93412.1"/>
    </source>
</evidence>
<name>A0A1Q5SZQ0_9EURO</name>
<sequence length="249" mass="26774">MRLPPQESGDSKHLKFPTGTTPGLHRRLTGQCNVPKEVADGGGYNQGSAAFNPTGFIEDNNNGFVTVFIQYRLGVFGFLSSEEVKKRGQLNAGLLDMELALQWVQTYIHLFGGDPRRVTIGGESAGAGAVMLLSLLRGGHLGDSLFTSVIGASPYLPKQFNYDDDVAKSAYAYVASLTGCTGAQSVFDCLVQANATILSTAGQSLDNSRTYTSWGFVPVTDGVILQQLPSQQLRRKQVNGKRILIGVRV</sequence>
<dbReference type="PROSITE" id="PS00122">
    <property type="entry name" value="CARBOXYLESTERASE_B_1"/>
    <property type="match status" value="1"/>
</dbReference>
<dbReference type="GO" id="GO:0016787">
    <property type="term" value="F:hydrolase activity"/>
    <property type="evidence" value="ECO:0007669"/>
    <property type="project" value="UniProtKB-KW"/>
</dbReference>
<keyword evidence="2 3" id="KW-0378">Hydrolase</keyword>
<dbReference type="GO" id="GO:0017000">
    <property type="term" value="P:antibiotic biosynthetic process"/>
    <property type="evidence" value="ECO:0007669"/>
    <property type="project" value="UniProtKB-ARBA"/>
</dbReference>
<comment type="similarity">
    <text evidence="1 3">Belongs to the type-B carboxylesterase/lipase family.</text>
</comment>
<dbReference type="SUPFAM" id="SSF53474">
    <property type="entry name" value="alpha/beta-Hydrolases"/>
    <property type="match status" value="1"/>
</dbReference>
<evidence type="ECO:0000259" key="5">
    <source>
        <dbReference type="Pfam" id="PF00135"/>
    </source>
</evidence>
<dbReference type="InterPro" id="IPR019826">
    <property type="entry name" value="Carboxylesterase_B_AS"/>
</dbReference>
<evidence type="ECO:0000256" key="4">
    <source>
        <dbReference type="SAM" id="MobiDB-lite"/>
    </source>
</evidence>
<dbReference type="InterPro" id="IPR029058">
    <property type="entry name" value="AB_hydrolase_fold"/>
</dbReference>
<evidence type="ECO:0000256" key="3">
    <source>
        <dbReference type="RuleBase" id="RU361235"/>
    </source>
</evidence>
<reference evidence="6 7" key="1">
    <citation type="submission" date="2016-10" db="EMBL/GenBank/DDBJ databases">
        <title>Genome sequence of the ascomycete fungus Penicillium subrubescens.</title>
        <authorList>
            <person name="De Vries R.P."/>
            <person name="Peng M."/>
            <person name="Dilokpimol A."/>
            <person name="Hilden K."/>
            <person name="Makela M.R."/>
            <person name="Grigoriev I."/>
            <person name="Riley R."/>
            <person name="Granchi Z."/>
        </authorList>
    </citation>
    <scope>NUCLEOTIDE SEQUENCE [LARGE SCALE GENOMIC DNA]</scope>
    <source>
        <strain evidence="6 7">CBS 132785</strain>
    </source>
</reference>
<evidence type="ECO:0000313" key="7">
    <source>
        <dbReference type="Proteomes" id="UP000186955"/>
    </source>
</evidence>
<dbReference type="EMBL" id="MNBE01000725">
    <property type="protein sequence ID" value="OKO93412.1"/>
    <property type="molecule type" value="Genomic_DNA"/>
</dbReference>
<feature type="region of interest" description="Disordered" evidence="4">
    <location>
        <begin position="1"/>
        <end position="26"/>
    </location>
</feature>
<proteinExistence type="inferred from homology"/>
<dbReference type="Pfam" id="PF00135">
    <property type="entry name" value="COesterase"/>
    <property type="match status" value="1"/>
</dbReference>